<feature type="coiled-coil region" evidence="1">
    <location>
        <begin position="336"/>
        <end position="363"/>
    </location>
</feature>
<accession>A0A6J5RYA9</accession>
<reference evidence="2" key="1">
    <citation type="submission" date="2020-05" db="EMBL/GenBank/DDBJ databases">
        <authorList>
            <person name="Chiriac C."/>
            <person name="Salcher M."/>
            <person name="Ghai R."/>
            <person name="Kavagutti S V."/>
        </authorList>
    </citation>
    <scope>NUCLEOTIDE SEQUENCE</scope>
</reference>
<evidence type="ECO:0000256" key="1">
    <source>
        <dbReference type="SAM" id="Coils"/>
    </source>
</evidence>
<keyword evidence="1" id="KW-0175">Coiled coil</keyword>
<feature type="coiled-coil region" evidence="1">
    <location>
        <begin position="390"/>
        <end position="454"/>
    </location>
</feature>
<dbReference type="EMBL" id="LR797252">
    <property type="protein sequence ID" value="CAB4197094.1"/>
    <property type="molecule type" value="Genomic_DNA"/>
</dbReference>
<gene>
    <name evidence="2" type="ORF">UFOVP1290_614</name>
</gene>
<protein>
    <submittedName>
        <fullName evidence="2">Uncharacterized protein</fullName>
    </submittedName>
</protein>
<sequence>MYKSAQNARQTGRGFFNKLREGLDFSGMAQEKLFNPEFQDIMNKLRDDTDDPIRSIITGEQIGTSSLSTDGKSLKNILADAKSNINKLEYMMAISSLALFHEKMSDVVKILKSFTYNVDKVHEKFLFGGLDEENKKRLQSLKTRFAKSEYDLVKSAKMQFNSDILDFLTTYTTEKGRALRSWEKKHPKEIGKIRDATSALLKSSEQLLSRTLPLLKEMASARATRNPDKYVECTTRFIKFYDSYNDTFKKYYVDNIKRFEPVLHKIEQITESSASPQASASVSRLSDADRERIGAGLTLDSSVVGQEQPKTLQQQLDAAKQQHIAAITAFRANPSDDKLKQNAETATQLVQSLEAQIAASRTETVPTAPASTAPEAPATAEVVPAAAGSAEVLESLQEELNNAIRAAKAANEADGSRMVGSAANRRAISLNKIVAELRKKLKEAEAGVAATKTAELKEFLGEPEVQSRRGILVAPPVEIGSILPPSRRTQSHANFYNSLQKMASESPVILALYINKYAKSIKESDPKTAIKLFKIASSIEV</sequence>
<organism evidence="2">
    <name type="scientific">uncultured Caudovirales phage</name>
    <dbReference type="NCBI Taxonomy" id="2100421"/>
    <lineage>
        <taxon>Viruses</taxon>
        <taxon>Duplodnaviria</taxon>
        <taxon>Heunggongvirae</taxon>
        <taxon>Uroviricota</taxon>
        <taxon>Caudoviricetes</taxon>
        <taxon>Peduoviridae</taxon>
        <taxon>Maltschvirus</taxon>
        <taxon>Maltschvirus maltsch</taxon>
    </lineage>
</organism>
<evidence type="ECO:0000313" key="2">
    <source>
        <dbReference type="EMBL" id="CAB4197094.1"/>
    </source>
</evidence>
<proteinExistence type="predicted"/>
<name>A0A6J5RYA9_9CAUD</name>